<evidence type="ECO:0000313" key="3">
    <source>
        <dbReference type="EMBL" id="THD27610.1"/>
    </source>
</evidence>
<keyword evidence="2" id="KW-0472">Membrane</keyword>
<keyword evidence="2" id="KW-0812">Transmembrane</keyword>
<evidence type="ECO:0000256" key="1">
    <source>
        <dbReference type="SAM" id="MobiDB-lite"/>
    </source>
</evidence>
<comment type="caution">
    <text evidence="3">The sequence shown here is derived from an EMBL/GenBank/DDBJ whole genome shotgun (WGS) entry which is preliminary data.</text>
</comment>
<feature type="compositionally biased region" description="Acidic residues" evidence="1">
    <location>
        <begin position="417"/>
        <end position="426"/>
    </location>
</feature>
<dbReference type="EMBL" id="JXXN02000371">
    <property type="protein sequence ID" value="THD27610.1"/>
    <property type="molecule type" value="Genomic_DNA"/>
</dbReference>
<gene>
    <name evidence="3" type="ORF">D915_001591</name>
</gene>
<organism evidence="3 4">
    <name type="scientific">Fasciola hepatica</name>
    <name type="common">Liver fluke</name>
    <dbReference type="NCBI Taxonomy" id="6192"/>
    <lineage>
        <taxon>Eukaryota</taxon>
        <taxon>Metazoa</taxon>
        <taxon>Spiralia</taxon>
        <taxon>Lophotrochozoa</taxon>
        <taxon>Platyhelminthes</taxon>
        <taxon>Trematoda</taxon>
        <taxon>Digenea</taxon>
        <taxon>Plagiorchiida</taxon>
        <taxon>Echinostomata</taxon>
        <taxon>Echinostomatoidea</taxon>
        <taxon>Fasciolidae</taxon>
        <taxon>Fasciola</taxon>
    </lineage>
</organism>
<sequence length="1487" mass="167444">CAFSFHIKANQCAKLTESITKFEQVQRKWITEIFNLTQPVVECHLRVKLDRMMRDHNLVDAVPEYVIHPSHPLTPEMNEVDADTLASQPSLVSVWPDQSVVVRSEALVIAVELHQSTSSLTPIPMDSAGTSTGAAIAWHDSIEVDKHLTDKRPLPSDERPVDHTRSNHSSSTSGSDKLRLKQYYKTKRSQKHTLTTLPLVIRRAHSTSLFPAFHIDKSDCVAYPHSASLLSHLTTLHLSTEHLACDENDTHLNSQIIRSLRQDFCTLQNSFISQSFWNFGSIFSWCHKPHRSTCRTAIHFISERLSSLHVEKSLSAAGVFHNCRPDTWFWTRLTLADYFSRVHQLEMKNSTSLSDQLSCTNNNGLSSDSDANATPVIIKPRCQRSRSTRPSNTVPSFPKLDQICTRILIQEASSVTEDLDDLDDEASGSLNSDEPLKSDPITYFASPVHSLKPPASPRRALNGNTKSAKHRSRSSSRNGLGFDRVMESDSQTPVSMDDSTSTVNSTRAPKPRKRHQSITHLNCKNLMFGDEIKLANDVRRWKMNPSIDPNILKTSDEISSCKPEPVPRPTQRSRGSVTLGADLTTFEVVAPIVRGYRAAQQTLCPFEQSSRSSRIITHSPQQRTCLVIDRIAVWSLFDSWSHLTAYMEQHKGIGRVLYSPAWNVCHVCTYHSAQITFCIPPAVYMVESHFSHVSSLPKASAQSDWPWDDHQSGSMYWEAAPRSTDVVNRNADGDNAERQTSAAYRHSTFQTEDETNDQISTSLCRLEGEESNRLMNTDRLDGCAAATLSTDFGSGDRSSSYSTGPVGLDLTTQLRLARDNVQRKLDDLFNRRTMDEPELLAASCEQLRTFLGQLEAYNFRVGAVRVRMRSVNGAKSSNGTDIDVDVNELETIWSAVVQQAEVWLTTLQKVSQHSLNILCTFHYFVEELLREAFVESQSLEQILAEFRRDLTFADARLRPLFQSTNQNEYHSSYWRLNSTNESNTADDAGGRLTDSEPIIMAQRLPSCQTPDETSQVPTALRLVRVIRFRLSGWYAHVSLLLLITDSTQVLSTLTRVQSGQLVSSRLTTDITTQTRLKQLRASVGRLVDEAERLLTAWSTHRSHCSIPLAVTHTSGNSVVTLVASDDMNLGARSQLSVFDVQCPEDQNASGPRLKQFRDQDSYLSSDTDENVEELVSSFRDFPKKVSSVYDKGVDISWASEMTAHSVAPSDNTSCGLTATLSQKSVQSVTTLGQQHQSEQHHINPHPNPNSNASHHSDGDPQLFIVPDLANVSPKVPVDSSHEDKTDPVMCNLYQNEMTHEEDRILKDTELLILPTQSTTPSDLRSFHSSNASRSDWSLISWYSIPVDYLLRLWRRILEWSIIRPFSRNPTLNKNLEFQSVTDSTSISSRVLSWSRFSRNWSMCGPLLRWSDRPWYRDLLIGTVVALLLIAIFPYFVHLLFSFPSSGDAQTTSCVYRWSRLFSWFQDTQEMGPGRTLAKTWPRHAPPF</sequence>
<reference evidence="3" key="1">
    <citation type="submission" date="2019-03" db="EMBL/GenBank/DDBJ databases">
        <title>Improved annotation for the trematode Fasciola hepatica.</title>
        <authorList>
            <person name="Choi Y.-J."/>
            <person name="Martin J."/>
            <person name="Mitreva M."/>
        </authorList>
    </citation>
    <scope>NUCLEOTIDE SEQUENCE [LARGE SCALE GENOMIC DNA]</scope>
</reference>
<protein>
    <submittedName>
        <fullName evidence="3">Uncharacterized protein</fullName>
    </submittedName>
</protein>
<feature type="non-terminal residue" evidence="3">
    <location>
        <position position="1"/>
    </location>
</feature>
<feature type="region of interest" description="Disordered" evidence="1">
    <location>
        <begin position="416"/>
        <end position="516"/>
    </location>
</feature>
<proteinExistence type="predicted"/>
<keyword evidence="2" id="KW-1133">Transmembrane helix</keyword>
<name>A0A4E0S3K7_FASHE</name>
<feature type="region of interest" description="Disordered" evidence="1">
    <location>
        <begin position="552"/>
        <end position="575"/>
    </location>
</feature>
<keyword evidence="4" id="KW-1185">Reference proteome</keyword>
<feature type="transmembrane region" description="Helical" evidence="2">
    <location>
        <begin position="1418"/>
        <end position="1440"/>
    </location>
</feature>
<feature type="region of interest" description="Disordered" evidence="1">
    <location>
        <begin position="1225"/>
        <end position="1263"/>
    </location>
</feature>
<feature type="compositionally biased region" description="Polar residues" evidence="1">
    <location>
        <begin position="488"/>
        <end position="507"/>
    </location>
</feature>
<accession>A0A4E0S3K7</accession>
<feature type="region of interest" description="Disordered" evidence="1">
    <location>
        <begin position="147"/>
        <end position="177"/>
    </location>
</feature>
<feature type="compositionally biased region" description="Basic and acidic residues" evidence="1">
    <location>
        <begin position="147"/>
        <end position="165"/>
    </location>
</feature>
<feature type="compositionally biased region" description="Polar residues" evidence="1">
    <location>
        <begin position="1225"/>
        <end position="1236"/>
    </location>
</feature>
<dbReference type="Proteomes" id="UP000230066">
    <property type="component" value="Unassembled WGS sequence"/>
</dbReference>
<evidence type="ECO:0000256" key="2">
    <source>
        <dbReference type="SAM" id="Phobius"/>
    </source>
</evidence>
<evidence type="ECO:0000313" key="4">
    <source>
        <dbReference type="Proteomes" id="UP000230066"/>
    </source>
</evidence>